<keyword evidence="2" id="KW-1185">Reference proteome</keyword>
<evidence type="ECO:0000313" key="2">
    <source>
        <dbReference type="Proteomes" id="UP000663193"/>
    </source>
</evidence>
<dbReference type="KEGG" id="pno:SNOG_01285"/>
<proteinExistence type="predicted"/>
<dbReference type="RefSeq" id="XP_001791931.1">
    <property type="nucleotide sequence ID" value="XM_001791879.1"/>
</dbReference>
<sequence>MAMSKTHRYIADTMFNWRITDPNAILPPDYSPRELLAFGSQATFADLLRRPGTIGTMDALAWSKYFAEAMKKLSAVSIGRHSEVVQLLIDMIAERRAQQGDAAVAEIMTVDLKGAVERWEGMERERLGLFALASAAVGEARREERDDGVFVGGLMEGLPREEDGGAPVTGGGGGFFTIPILDSARQTGAGDAQYTEREL</sequence>
<dbReference type="AlphaFoldDB" id="A0A7U2I1J5"/>
<dbReference type="EMBL" id="CP069028">
    <property type="protein sequence ID" value="QRC96361.1"/>
    <property type="molecule type" value="Genomic_DNA"/>
</dbReference>
<protein>
    <submittedName>
        <fullName evidence="1">Uncharacterized protein</fullName>
    </submittedName>
</protein>
<name>A0A7U2I1J5_PHANO</name>
<reference evidence="2" key="1">
    <citation type="journal article" date="2021" name="BMC Genomics">
        <title>Chromosome-level genome assembly and manually-curated proteome of model necrotroph Parastagonospora nodorum Sn15 reveals a genome-wide trove of candidate effector homologs, and redundancy of virulence-related functions within an accessory chromosome.</title>
        <authorList>
            <person name="Bertazzoni S."/>
            <person name="Jones D.A.B."/>
            <person name="Phan H.T."/>
            <person name="Tan K.-C."/>
            <person name="Hane J.K."/>
        </authorList>
    </citation>
    <scope>NUCLEOTIDE SEQUENCE [LARGE SCALE GENOMIC DNA]</scope>
    <source>
        <strain evidence="2">SN15 / ATCC MYA-4574 / FGSC 10173)</strain>
    </source>
</reference>
<dbReference type="VEuPathDB" id="FungiDB:JI435_433510"/>
<gene>
    <name evidence="1" type="ORF">JI435_433510</name>
</gene>
<organism evidence="1 2">
    <name type="scientific">Phaeosphaeria nodorum (strain SN15 / ATCC MYA-4574 / FGSC 10173)</name>
    <name type="common">Glume blotch fungus</name>
    <name type="synonym">Parastagonospora nodorum</name>
    <dbReference type="NCBI Taxonomy" id="321614"/>
    <lineage>
        <taxon>Eukaryota</taxon>
        <taxon>Fungi</taxon>
        <taxon>Dikarya</taxon>
        <taxon>Ascomycota</taxon>
        <taxon>Pezizomycotina</taxon>
        <taxon>Dothideomycetes</taxon>
        <taxon>Pleosporomycetidae</taxon>
        <taxon>Pleosporales</taxon>
        <taxon>Pleosporineae</taxon>
        <taxon>Phaeosphaeriaceae</taxon>
        <taxon>Parastagonospora</taxon>
    </lineage>
</organism>
<accession>A0A7U2I1J5</accession>
<dbReference type="Proteomes" id="UP000663193">
    <property type="component" value="Chromosome 6"/>
</dbReference>
<evidence type="ECO:0000313" key="1">
    <source>
        <dbReference type="EMBL" id="QRC96361.1"/>
    </source>
</evidence>